<evidence type="ECO:0000313" key="1">
    <source>
        <dbReference type="EMBL" id="KAE8398143.1"/>
    </source>
</evidence>
<dbReference type="GeneID" id="43668326"/>
<sequence>MLEKFVARLFSAVLRESEERLEVWFYEFVSGILPFPGDQWNFDMWIWAPFWFLLWIGSNRSRTVVWLIVLGWDFSFLALGRCRASCTQCFCT</sequence>
<name>A0A5N7CX21_9EURO</name>
<dbReference type="Proteomes" id="UP000325579">
    <property type="component" value="Unassembled WGS sequence"/>
</dbReference>
<proteinExistence type="predicted"/>
<dbReference type="EMBL" id="ML736866">
    <property type="protein sequence ID" value="KAE8398143.1"/>
    <property type="molecule type" value="Genomic_DNA"/>
</dbReference>
<reference evidence="1 2" key="1">
    <citation type="submission" date="2019-04" db="EMBL/GenBank/DDBJ databases">
        <authorList>
            <consortium name="DOE Joint Genome Institute"/>
            <person name="Mondo S."/>
            <person name="Kjaerbolling I."/>
            <person name="Vesth T."/>
            <person name="Frisvad J.C."/>
            <person name="Nybo J.L."/>
            <person name="Theobald S."/>
            <person name="Kildgaard S."/>
            <person name="Isbrandt T."/>
            <person name="Kuo A."/>
            <person name="Sato A."/>
            <person name="Lyhne E.K."/>
            <person name="Kogle M.E."/>
            <person name="Wiebenga A."/>
            <person name="Kun R.S."/>
            <person name="Lubbers R.J."/>
            <person name="Makela M.R."/>
            <person name="Barry K."/>
            <person name="Chovatia M."/>
            <person name="Clum A."/>
            <person name="Daum C."/>
            <person name="Haridas S."/>
            <person name="He G."/>
            <person name="LaButti K."/>
            <person name="Lipzen A."/>
            <person name="Riley R."/>
            <person name="Salamov A."/>
            <person name="Simmons B.A."/>
            <person name="Magnuson J.K."/>
            <person name="Henrissat B."/>
            <person name="Mortensen U.H."/>
            <person name="Larsen T.O."/>
            <person name="Devries R.P."/>
            <person name="Grigoriev I.V."/>
            <person name="Machida M."/>
            <person name="Baker S.E."/>
            <person name="Andersen M.R."/>
            <person name="Cantor M.N."/>
            <person name="Hua S.X."/>
        </authorList>
    </citation>
    <scope>NUCLEOTIDE SEQUENCE [LARGE SCALE GENOMIC DNA]</scope>
    <source>
        <strain evidence="1 2">CBS 119388</strain>
    </source>
</reference>
<gene>
    <name evidence="1" type="ORF">BDV37DRAFT_264129</name>
</gene>
<accession>A0A5N7CX21</accession>
<dbReference type="RefSeq" id="XP_031935462.1">
    <property type="nucleotide sequence ID" value="XM_032083635.1"/>
</dbReference>
<evidence type="ECO:0000313" key="2">
    <source>
        <dbReference type="Proteomes" id="UP000325579"/>
    </source>
</evidence>
<dbReference type="AlphaFoldDB" id="A0A5N7CX21"/>
<keyword evidence="2" id="KW-1185">Reference proteome</keyword>
<protein>
    <submittedName>
        <fullName evidence="1">Uncharacterized protein</fullName>
    </submittedName>
</protein>
<organism evidence="1 2">
    <name type="scientific">Aspergillus pseudonomiae</name>
    <dbReference type="NCBI Taxonomy" id="1506151"/>
    <lineage>
        <taxon>Eukaryota</taxon>
        <taxon>Fungi</taxon>
        <taxon>Dikarya</taxon>
        <taxon>Ascomycota</taxon>
        <taxon>Pezizomycotina</taxon>
        <taxon>Eurotiomycetes</taxon>
        <taxon>Eurotiomycetidae</taxon>
        <taxon>Eurotiales</taxon>
        <taxon>Aspergillaceae</taxon>
        <taxon>Aspergillus</taxon>
        <taxon>Aspergillus subgen. Circumdati</taxon>
    </lineage>
</organism>